<evidence type="ECO:0000313" key="2">
    <source>
        <dbReference type="EMBL" id="MBW8487223.1"/>
    </source>
</evidence>
<gene>
    <name evidence="2" type="ORF">K1Y72_33025</name>
</gene>
<evidence type="ECO:0000259" key="1">
    <source>
        <dbReference type="Pfam" id="PF12697"/>
    </source>
</evidence>
<dbReference type="GO" id="GO:0016787">
    <property type="term" value="F:hydrolase activity"/>
    <property type="evidence" value="ECO:0007669"/>
    <property type="project" value="UniProtKB-KW"/>
</dbReference>
<keyword evidence="2" id="KW-0378">Hydrolase</keyword>
<dbReference type="Pfam" id="PF12697">
    <property type="entry name" value="Abhydrolase_6"/>
    <property type="match status" value="1"/>
</dbReference>
<comment type="caution">
    <text evidence="2">The sequence shown here is derived from an EMBL/GenBank/DDBJ whole genome shotgun (WGS) entry which is preliminary data.</text>
</comment>
<reference evidence="2 3" key="1">
    <citation type="submission" date="2021-07" db="EMBL/GenBank/DDBJ databases">
        <title>Actinomadura sp. PM05-2 isolated from lichen.</title>
        <authorList>
            <person name="Somphong A."/>
            <person name="Phongsopitanun W."/>
            <person name="Tanasupawat S."/>
            <person name="Peongsungnone V."/>
        </authorList>
    </citation>
    <scope>NUCLEOTIDE SEQUENCE [LARGE SCALE GENOMIC DNA]</scope>
    <source>
        <strain evidence="2 3">PM05-2</strain>
    </source>
</reference>
<dbReference type="PANTHER" id="PTHR43194">
    <property type="entry name" value="HYDROLASE ALPHA/BETA FOLD FAMILY"/>
    <property type="match status" value="1"/>
</dbReference>
<sequence length="299" mass="30669">MEERIVEIDGIPVATGYHSPAVRAEGLPLLVALHGGTYTSAYFDVPGGPLGSFTEIAGRAGFPLLTIDRPGYGASGHLPEEENDFARQAEILDAVIERRAGELRAGGVGTGGVVLVAHSIGGMIAVEIAARRPGWGLRGLAVTGMGARIPAGGASEQLGAIPVTGMIDLPVPERDAVMFGPPGTFTEEARKTAHGSYAPTPMIELKRAPVWARERLAGLAARVEVPVQNVLAEHDALWDTSPDALAAFAAAFTGGPGATAEIAPGVGHSIDHHVLGAALHFKQLAFAYSAAVAGSSAGN</sequence>
<name>A0ABS7G6G9_9ACTN</name>
<dbReference type="PANTHER" id="PTHR43194:SF2">
    <property type="entry name" value="PEROXISOMAL MEMBRANE PROTEIN LPX1"/>
    <property type="match status" value="1"/>
</dbReference>
<proteinExistence type="predicted"/>
<dbReference type="EMBL" id="JAIBOA010000031">
    <property type="protein sequence ID" value="MBW8487223.1"/>
    <property type="molecule type" value="Genomic_DNA"/>
</dbReference>
<dbReference type="InterPro" id="IPR000073">
    <property type="entry name" value="AB_hydrolase_1"/>
</dbReference>
<dbReference type="Proteomes" id="UP000774570">
    <property type="component" value="Unassembled WGS sequence"/>
</dbReference>
<organism evidence="2 3">
    <name type="scientific">Actinomadura parmotrematis</name>
    <dbReference type="NCBI Taxonomy" id="2864039"/>
    <lineage>
        <taxon>Bacteria</taxon>
        <taxon>Bacillati</taxon>
        <taxon>Actinomycetota</taxon>
        <taxon>Actinomycetes</taxon>
        <taxon>Streptosporangiales</taxon>
        <taxon>Thermomonosporaceae</taxon>
        <taxon>Actinomadura</taxon>
    </lineage>
</organism>
<feature type="domain" description="AB hydrolase-1" evidence="1">
    <location>
        <begin position="30"/>
        <end position="270"/>
    </location>
</feature>
<dbReference type="InterPro" id="IPR029058">
    <property type="entry name" value="AB_hydrolase_fold"/>
</dbReference>
<evidence type="ECO:0000313" key="3">
    <source>
        <dbReference type="Proteomes" id="UP000774570"/>
    </source>
</evidence>
<dbReference type="RefSeq" id="WP_220170458.1">
    <property type="nucleotide sequence ID" value="NZ_JAIBOA010000031.1"/>
</dbReference>
<dbReference type="InterPro" id="IPR050228">
    <property type="entry name" value="Carboxylesterase_BioH"/>
</dbReference>
<keyword evidence="3" id="KW-1185">Reference proteome</keyword>
<protein>
    <submittedName>
        <fullName evidence="2">Alpha/beta hydrolase</fullName>
    </submittedName>
</protein>
<dbReference type="Gene3D" id="3.40.50.1820">
    <property type="entry name" value="alpha/beta hydrolase"/>
    <property type="match status" value="1"/>
</dbReference>
<dbReference type="SUPFAM" id="SSF53474">
    <property type="entry name" value="alpha/beta-Hydrolases"/>
    <property type="match status" value="1"/>
</dbReference>
<accession>A0ABS7G6G9</accession>